<dbReference type="CDD" id="cd10028">
    <property type="entry name" value="UDG-F2_TDG_MUG"/>
    <property type="match status" value="1"/>
</dbReference>
<keyword evidence="2" id="KW-0378">Hydrolase</keyword>
<organism evidence="6 7">
    <name type="scientific">Pycnococcus provasolii</name>
    <dbReference type="NCBI Taxonomy" id="41880"/>
    <lineage>
        <taxon>Eukaryota</taxon>
        <taxon>Viridiplantae</taxon>
        <taxon>Chlorophyta</taxon>
        <taxon>Pseudoscourfieldiophyceae</taxon>
        <taxon>Pseudoscourfieldiales</taxon>
        <taxon>Pycnococcaceae</taxon>
        <taxon>Pycnococcus</taxon>
    </lineage>
</organism>
<evidence type="ECO:0000313" key="7">
    <source>
        <dbReference type="Proteomes" id="UP000660262"/>
    </source>
</evidence>
<dbReference type="Gene3D" id="3.40.470.10">
    <property type="entry name" value="Uracil-DNA glycosylase-like domain"/>
    <property type="match status" value="1"/>
</dbReference>
<keyword evidence="1" id="KW-0227">DNA damage</keyword>
<protein>
    <recommendedName>
        <fullName evidence="5">Uracil-DNA glycosylase-like domain-containing protein</fullName>
    </recommendedName>
</protein>
<dbReference type="InterPro" id="IPR005122">
    <property type="entry name" value="Uracil-DNA_glycosylase-like"/>
</dbReference>
<evidence type="ECO:0000256" key="4">
    <source>
        <dbReference type="SAM" id="MobiDB-lite"/>
    </source>
</evidence>
<feature type="compositionally biased region" description="Low complexity" evidence="4">
    <location>
        <begin position="57"/>
        <end position="71"/>
    </location>
</feature>
<dbReference type="OrthoDB" id="565731at2759"/>
<evidence type="ECO:0000256" key="1">
    <source>
        <dbReference type="ARBA" id="ARBA00022763"/>
    </source>
</evidence>
<evidence type="ECO:0000256" key="3">
    <source>
        <dbReference type="ARBA" id="ARBA00023204"/>
    </source>
</evidence>
<proteinExistence type="predicted"/>
<dbReference type="PANTHER" id="PTHR12159:SF9">
    <property type="entry name" value="G_T MISMATCH-SPECIFIC THYMINE DNA GLYCOSYLASE"/>
    <property type="match status" value="1"/>
</dbReference>
<dbReference type="GO" id="GO:0008263">
    <property type="term" value="F:pyrimidine-specific mismatch base pair DNA N-glycosylase activity"/>
    <property type="evidence" value="ECO:0007669"/>
    <property type="project" value="TreeGrafter"/>
</dbReference>
<evidence type="ECO:0000313" key="6">
    <source>
        <dbReference type="EMBL" id="GHP05287.1"/>
    </source>
</evidence>
<dbReference type="Proteomes" id="UP000660262">
    <property type="component" value="Unassembled WGS sequence"/>
</dbReference>
<feature type="region of interest" description="Disordered" evidence="4">
    <location>
        <begin position="20"/>
        <end position="75"/>
    </location>
</feature>
<name>A0A830HJU9_9CHLO</name>
<accession>A0A830HJU9</accession>
<keyword evidence="3" id="KW-0234">DNA repair</keyword>
<dbReference type="PANTHER" id="PTHR12159">
    <property type="entry name" value="G/T AND G/U MISMATCH-SPECIFIC DNA GLYCOSYLASE"/>
    <property type="match status" value="1"/>
</dbReference>
<reference evidence="6" key="1">
    <citation type="submission" date="2020-10" db="EMBL/GenBank/DDBJ databases">
        <title>Unveiling of a novel bifunctional photoreceptor, Dualchrome1, isolated from a cosmopolitan green alga.</title>
        <authorList>
            <person name="Suzuki S."/>
            <person name="Kawachi M."/>
        </authorList>
    </citation>
    <scope>NUCLEOTIDE SEQUENCE</scope>
    <source>
        <strain evidence="6">NIES 2893</strain>
    </source>
</reference>
<feature type="domain" description="Uracil-DNA glycosylase-like" evidence="5">
    <location>
        <begin position="81"/>
        <end position="246"/>
    </location>
</feature>
<dbReference type="Pfam" id="PF03167">
    <property type="entry name" value="UDG"/>
    <property type="match status" value="1"/>
</dbReference>
<dbReference type="AlphaFoldDB" id="A0A830HJU9"/>
<dbReference type="InterPro" id="IPR015637">
    <property type="entry name" value="MUG/TDG"/>
</dbReference>
<dbReference type="SUPFAM" id="SSF52141">
    <property type="entry name" value="Uracil-DNA glycosylase-like"/>
    <property type="match status" value="1"/>
</dbReference>
<keyword evidence="7" id="KW-1185">Reference proteome</keyword>
<gene>
    <name evidence="6" type="ORF">PPROV_000403900</name>
</gene>
<sequence length="269" mass="29112">MPAPALNPFDAFRLTSAAATATTPSKVPRRLTSAAATAATPSKRRKIAPAAARKECATNAAAADEAPRQPAGLPEMLPAHPLRLVIVGHNPSERAWMDGHYYANPSNHMWKILEETNLAPKNLISGAQDDYKMPALCGVGFTDVGTGVPGTQSSKFSDADLRRWTLDAESGFYARLRRHVSLAGGTPPRVLAFAGKRQYTVLFSKKNQVDVGPQSHASLPPDWPLDESTSVWVMPSTSGASALTREQRYGPWHELASHVLAIDWKQRAL</sequence>
<comment type="caution">
    <text evidence="6">The sequence shown here is derived from an EMBL/GenBank/DDBJ whole genome shotgun (WGS) entry which is preliminary data.</text>
</comment>
<dbReference type="GO" id="GO:0006285">
    <property type="term" value="P:base-excision repair, AP site formation"/>
    <property type="evidence" value="ECO:0007669"/>
    <property type="project" value="InterPro"/>
</dbReference>
<evidence type="ECO:0000259" key="5">
    <source>
        <dbReference type="Pfam" id="PF03167"/>
    </source>
</evidence>
<dbReference type="EMBL" id="BNJQ01000009">
    <property type="protein sequence ID" value="GHP05287.1"/>
    <property type="molecule type" value="Genomic_DNA"/>
</dbReference>
<evidence type="ECO:0000256" key="2">
    <source>
        <dbReference type="ARBA" id="ARBA00022801"/>
    </source>
</evidence>
<dbReference type="InterPro" id="IPR036895">
    <property type="entry name" value="Uracil-DNA_glycosylase-like_sf"/>
</dbReference>
<dbReference type="GO" id="GO:0004844">
    <property type="term" value="F:uracil DNA N-glycosylase activity"/>
    <property type="evidence" value="ECO:0007669"/>
    <property type="project" value="TreeGrafter"/>
</dbReference>